<keyword evidence="2" id="KW-1185">Reference proteome</keyword>
<dbReference type="AlphaFoldDB" id="A0A914C0Z8"/>
<evidence type="ECO:0000313" key="2">
    <source>
        <dbReference type="Proteomes" id="UP000887540"/>
    </source>
</evidence>
<feature type="compositionally biased region" description="Polar residues" evidence="1">
    <location>
        <begin position="256"/>
        <end position="276"/>
    </location>
</feature>
<feature type="region of interest" description="Disordered" evidence="1">
    <location>
        <begin position="806"/>
        <end position="833"/>
    </location>
</feature>
<dbReference type="Gene3D" id="1.10.418.20">
    <property type="match status" value="1"/>
</dbReference>
<evidence type="ECO:0000256" key="1">
    <source>
        <dbReference type="SAM" id="MobiDB-lite"/>
    </source>
</evidence>
<organism evidence="2 3">
    <name type="scientific">Acrobeloides nanus</name>
    <dbReference type="NCBI Taxonomy" id="290746"/>
    <lineage>
        <taxon>Eukaryota</taxon>
        <taxon>Metazoa</taxon>
        <taxon>Ecdysozoa</taxon>
        <taxon>Nematoda</taxon>
        <taxon>Chromadorea</taxon>
        <taxon>Rhabditida</taxon>
        <taxon>Tylenchina</taxon>
        <taxon>Cephalobomorpha</taxon>
        <taxon>Cephaloboidea</taxon>
        <taxon>Cephalobidae</taxon>
        <taxon>Acrobeloides</taxon>
    </lineage>
</organism>
<feature type="region of interest" description="Disordered" evidence="1">
    <location>
        <begin position="300"/>
        <end position="379"/>
    </location>
</feature>
<dbReference type="Gene3D" id="3.30.310.130">
    <property type="entry name" value="Ubiquitin-related"/>
    <property type="match status" value="1"/>
</dbReference>
<dbReference type="Proteomes" id="UP000887540">
    <property type="component" value="Unplaced"/>
</dbReference>
<feature type="region of interest" description="Disordered" evidence="1">
    <location>
        <begin position="252"/>
        <end position="276"/>
    </location>
</feature>
<feature type="compositionally biased region" description="Basic residues" evidence="1">
    <location>
        <begin position="315"/>
        <end position="330"/>
    </location>
</feature>
<feature type="region of interest" description="Disordered" evidence="1">
    <location>
        <begin position="501"/>
        <end position="527"/>
    </location>
</feature>
<feature type="compositionally biased region" description="Polar residues" evidence="1">
    <location>
        <begin position="647"/>
        <end position="657"/>
    </location>
</feature>
<protein>
    <submittedName>
        <fullName evidence="3">Uncharacterized protein</fullName>
    </submittedName>
</protein>
<proteinExistence type="predicted"/>
<accession>A0A914C0Z8</accession>
<feature type="compositionally biased region" description="Polar residues" evidence="1">
    <location>
        <begin position="819"/>
        <end position="832"/>
    </location>
</feature>
<reference evidence="3" key="1">
    <citation type="submission" date="2022-11" db="UniProtKB">
        <authorList>
            <consortium name="WormBaseParasite"/>
        </authorList>
    </citation>
    <scope>IDENTIFICATION</scope>
</reference>
<evidence type="ECO:0000313" key="3">
    <source>
        <dbReference type="WBParaSite" id="ACRNAN_Path_1471.g5753.t1"/>
    </source>
</evidence>
<feature type="compositionally biased region" description="Low complexity" evidence="1">
    <location>
        <begin position="806"/>
        <end position="818"/>
    </location>
</feature>
<sequence>MEFKEEPEDFSNLHPLSETAMLTITQPNQVIHESIIMNYLSFIAKTCYSTKVTVTSPHYAAQFTMESQENGYTNVRNVYEFTYLNRDDFDLMLIPLKDYLVQNWAIGIFDMRMKKLDFFEAKNRIFDWHRDVMKKAIANIKPGVGYHSDFDIVNKGPWTKQDNETGVYVCYIAEEYIRRQGVIESQYFNYHEDRRRIYTILDQQMKAMGLRSHSYSEQDFKFPIRLTKLLTQHRETGTVPELVTLEDEEELPATPQAFSTTPQPSSSSINIEQNIPTPSVSQNISLVNTIDSITSSLAMENNEGFRTPQNPAKRTSSRRSSRISSNHKRSTSGSASCKSGIVTKKVRPRPAPMSGRGSGRPGSRSQEFEPSSAPETSQERIVQNANYSNQKYIGLNIEEIEKLPKFKPNFVAPNWFQIPGYDYTFRINYEAKAWSTAQCIHCQRVYSVKRNRVKNLASKPRLPSFGTVILKNGYVYGHPEFPRGIKHICEIGKKQTTLPLAPNLISSTSPKKKTSQEPTKPTPPMEKRKNMRLRRYLMEKSMPKWTPNFINERIFTLGEHPYRFQLRPDGNEVRKLAYCYRCLIKSKKLHRKGEKSTFGYLVYMKEENAIFGDPVQPKGMPHICDKPSEPKASQPQMNKQIDKQNSDKPTTSSNQVQNQANLPQPLTIQKAHNTKSYVQLNKLRRARAMPMDEVKKMPVWDPIFIGQYSFKIPGYPYHWKIAMSYRKPGWQLRHTATCSNCQGKKVLLRKKGMTYMLGTMIYIPEEKKAYGDPDLPRGKSHLCDVGKNRQNGTINKTTMSNEISMSTTQTSTNVNNSSLGPQSRSQSLNFNLTRPVPDEEDFLEDEEEEEKCSTRTSLIQTKNVAQERPSIPSLPLNADEPREMVPGRASIIESTLANSNAKKRIVTSYSSFTKTIEVNDTPYHFAYPHADHKAPPTNPENLPRDEFLQINDTFKFNILKMVEKEGPESRIHTKNLLITDSILIGFNEESLANCHIIRAEFPMMPSWLLRVVLKSKQLRNFMFGMETIFYALGYDMLRCYEHKLGADFGVDVDLLDLLHIVELDQMVERVF</sequence>
<name>A0A914C0Z8_9BILA</name>
<feature type="region of interest" description="Disordered" evidence="1">
    <location>
        <begin position="614"/>
        <end position="657"/>
    </location>
</feature>
<dbReference type="WBParaSite" id="ACRNAN_Path_1471.g5753.t1">
    <property type="protein sequence ID" value="ACRNAN_Path_1471.g5753.t1"/>
    <property type="gene ID" value="ACRNAN_Path_1471.g5753"/>
</dbReference>